<dbReference type="InterPro" id="IPR045857">
    <property type="entry name" value="O16G_dom_2"/>
</dbReference>
<dbReference type="PANTHER" id="PTHR10357">
    <property type="entry name" value="ALPHA-AMYLASE FAMILY MEMBER"/>
    <property type="match status" value="1"/>
</dbReference>
<accession>A0A0C9PM70</accession>
<feature type="domain" description="Glycosyl hydrolase family 13 catalytic" evidence="3">
    <location>
        <begin position="132"/>
        <end position="515"/>
    </location>
</feature>
<dbReference type="SMART" id="SM00642">
    <property type="entry name" value="Aamy"/>
    <property type="match status" value="1"/>
</dbReference>
<dbReference type="Gene3D" id="3.20.20.80">
    <property type="entry name" value="Glycosidases"/>
    <property type="match status" value="1"/>
</dbReference>
<dbReference type="GO" id="GO:0016798">
    <property type="term" value="F:hydrolase activity, acting on glycosyl bonds"/>
    <property type="evidence" value="ECO:0007669"/>
    <property type="project" value="UniProtKB-KW"/>
</dbReference>
<dbReference type="Gene3D" id="3.90.400.10">
    <property type="entry name" value="Oligo-1,6-glucosidase, Domain 2"/>
    <property type="match status" value="1"/>
</dbReference>
<dbReference type="CDD" id="cd11338">
    <property type="entry name" value="AmyAc_CMD"/>
    <property type="match status" value="1"/>
</dbReference>
<proteinExistence type="predicted"/>
<sequence length="592" mass="66496">MFQFDSFTDRRPFGAVQKGTAVTLTAQADGAVTQATLVIMPDEHCDQTQSLPMTKSPNGYTVTFTPPNAGLWFYHFELQSDNGRERFGAVGGGFGGLGQLYPENVDVVNYQMTVVTAFDPVPAWYQNARFYHIFVDRFNNGNADGHVNAPKENSFLYGRKTDRPMYIRGNDGEIIRWDFYGGNLTGIQQKLPLLAARGINALYLSPIFQARSNHRYDTGDYFAIDEVLGSLHDFKQFLAAAHQLGMHVILDGVFNHVGADSRYFNAVNEYSDVGAANSLDSPYASWFSFKRFPDDYNSWWGVKDLPAINKDNQDFHDFIAAKKGSVISYWTDLGVDGWRLDVADELMDDFIRQIRSTLDQFPERVLIGEVWEDASNKQAYGKRRQYFEGGELNAVMNYPLRSMLIDLTNGQLNAAGFVRQLMTLKENYPTNAFAFNFNNIGSHDTPRILTMLDGDRRKLQFIVSLFYWLPGVPCLYYGDEAGLTGGKDPDNRAFYPWGHEDQAVLDIYQIALQTRIDQPALAAGAAFFPFTFEDSFGFVRQNDTQTLVVLANPTGSPQVLQDPHAELVPKSLRALLPVGTMVPAGGVIWQQI</sequence>
<evidence type="ECO:0000256" key="2">
    <source>
        <dbReference type="ARBA" id="ARBA00023295"/>
    </source>
</evidence>
<dbReference type="AlphaFoldDB" id="A0A0C9PM70"/>
<evidence type="ECO:0000313" key="4">
    <source>
        <dbReference type="EMBL" id="GAN36071.1"/>
    </source>
</evidence>
<keyword evidence="1" id="KW-0378">Hydrolase</keyword>
<dbReference type="Pfam" id="PF00128">
    <property type="entry name" value="Alpha-amylase"/>
    <property type="match status" value="1"/>
</dbReference>
<comment type="caution">
    <text evidence="4">The sequence shown here is derived from an EMBL/GenBank/DDBJ whole genome shotgun (WGS) entry which is preliminary data.</text>
</comment>
<dbReference type="GO" id="GO:0005975">
    <property type="term" value="P:carbohydrate metabolic process"/>
    <property type="evidence" value="ECO:0007669"/>
    <property type="project" value="InterPro"/>
</dbReference>
<dbReference type="PANTHER" id="PTHR10357:SF210">
    <property type="entry name" value="MALTODEXTRIN GLUCOSIDASE"/>
    <property type="match status" value="1"/>
</dbReference>
<dbReference type="SUPFAM" id="SSF51445">
    <property type="entry name" value="(Trans)glycosidases"/>
    <property type="match status" value="1"/>
</dbReference>
<protein>
    <submittedName>
        <fullName evidence="4">Amylopullulanase</fullName>
    </submittedName>
</protein>
<dbReference type="EMBL" id="BAYM01000039">
    <property type="protein sequence ID" value="GAN36071.1"/>
    <property type="molecule type" value="Genomic_DNA"/>
</dbReference>
<keyword evidence="2" id="KW-0326">Glycosidase</keyword>
<dbReference type="Proteomes" id="UP000032552">
    <property type="component" value="Unassembled WGS sequence"/>
</dbReference>
<gene>
    <name evidence="4" type="ORF">LC0644_0660</name>
</gene>
<dbReference type="RefSeq" id="WP_003585259.1">
    <property type="nucleotide sequence ID" value="NZ_BAYM01000039.1"/>
</dbReference>
<dbReference type="InterPro" id="IPR006047">
    <property type="entry name" value="GH13_cat_dom"/>
</dbReference>
<reference evidence="5" key="1">
    <citation type="submission" date="2014-05" db="EMBL/GenBank/DDBJ databases">
        <title>Whole genome sequencing of Lactobacillus casei NRIC0644.</title>
        <authorList>
            <person name="Atarashi H."/>
            <person name="Yoshida Y."/>
            <person name="Fujimura S."/>
            <person name="Tanaka N."/>
            <person name="Shiwa Y."/>
            <person name="Yoshikawa H."/>
            <person name="Okada S."/>
            <person name="Nakagawa J."/>
        </authorList>
    </citation>
    <scope>NUCLEOTIDE SEQUENCE [LARGE SCALE GENOMIC DNA]</scope>
    <source>
        <strain evidence="5">NRIC0644</strain>
    </source>
</reference>
<name>A0A0C9PM70_LACPA</name>
<dbReference type="InterPro" id="IPR017853">
    <property type="entry name" value="GH"/>
</dbReference>
<organism evidence="4 5">
    <name type="scientific">Lacticaseibacillus paracasei NRIC 0644</name>
    <dbReference type="NCBI Taxonomy" id="1435038"/>
    <lineage>
        <taxon>Bacteria</taxon>
        <taxon>Bacillati</taxon>
        <taxon>Bacillota</taxon>
        <taxon>Bacilli</taxon>
        <taxon>Lactobacillales</taxon>
        <taxon>Lactobacillaceae</taxon>
        <taxon>Lacticaseibacillus</taxon>
    </lineage>
</organism>
<evidence type="ECO:0000259" key="3">
    <source>
        <dbReference type="SMART" id="SM00642"/>
    </source>
</evidence>
<evidence type="ECO:0000313" key="5">
    <source>
        <dbReference type="Proteomes" id="UP000032552"/>
    </source>
</evidence>
<evidence type="ECO:0000256" key="1">
    <source>
        <dbReference type="ARBA" id="ARBA00022801"/>
    </source>
</evidence>